<proteinExistence type="predicted"/>
<protein>
    <submittedName>
        <fullName evidence="1">Uncharacterized protein</fullName>
    </submittedName>
</protein>
<sequence>MITTEISNDWKPESKRIKSSKLRIAYKHFGRGSGEYKEQIEKLKTHCVTSSDDYSLKMPEDIKEDLRMEDE</sequence>
<dbReference type="Proteomes" id="UP000828390">
    <property type="component" value="Unassembled WGS sequence"/>
</dbReference>
<evidence type="ECO:0000313" key="1">
    <source>
        <dbReference type="EMBL" id="KAH3697765.1"/>
    </source>
</evidence>
<reference evidence="1" key="1">
    <citation type="journal article" date="2019" name="bioRxiv">
        <title>The Genome of the Zebra Mussel, Dreissena polymorpha: A Resource for Invasive Species Research.</title>
        <authorList>
            <person name="McCartney M.A."/>
            <person name="Auch B."/>
            <person name="Kono T."/>
            <person name="Mallez S."/>
            <person name="Zhang Y."/>
            <person name="Obille A."/>
            <person name="Becker A."/>
            <person name="Abrahante J.E."/>
            <person name="Garbe J."/>
            <person name="Badalamenti J.P."/>
            <person name="Herman A."/>
            <person name="Mangelson H."/>
            <person name="Liachko I."/>
            <person name="Sullivan S."/>
            <person name="Sone E.D."/>
            <person name="Koren S."/>
            <person name="Silverstein K.A.T."/>
            <person name="Beckman K.B."/>
            <person name="Gohl D.M."/>
        </authorList>
    </citation>
    <scope>NUCLEOTIDE SEQUENCE</scope>
    <source>
        <strain evidence="1">Duluth1</strain>
        <tissue evidence="1">Whole animal</tissue>
    </source>
</reference>
<reference evidence="1" key="2">
    <citation type="submission" date="2020-11" db="EMBL/GenBank/DDBJ databases">
        <authorList>
            <person name="McCartney M.A."/>
            <person name="Auch B."/>
            <person name="Kono T."/>
            <person name="Mallez S."/>
            <person name="Becker A."/>
            <person name="Gohl D.M."/>
            <person name="Silverstein K.A.T."/>
            <person name="Koren S."/>
            <person name="Bechman K.B."/>
            <person name="Herman A."/>
            <person name="Abrahante J.E."/>
            <person name="Garbe J."/>
        </authorList>
    </citation>
    <scope>NUCLEOTIDE SEQUENCE</scope>
    <source>
        <strain evidence="1">Duluth1</strain>
        <tissue evidence="1">Whole animal</tissue>
    </source>
</reference>
<comment type="caution">
    <text evidence="1">The sequence shown here is derived from an EMBL/GenBank/DDBJ whole genome shotgun (WGS) entry which is preliminary data.</text>
</comment>
<keyword evidence="2" id="KW-1185">Reference proteome</keyword>
<name>A0A9D4BJ99_DREPO</name>
<organism evidence="1 2">
    <name type="scientific">Dreissena polymorpha</name>
    <name type="common">Zebra mussel</name>
    <name type="synonym">Mytilus polymorpha</name>
    <dbReference type="NCBI Taxonomy" id="45954"/>
    <lineage>
        <taxon>Eukaryota</taxon>
        <taxon>Metazoa</taxon>
        <taxon>Spiralia</taxon>
        <taxon>Lophotrochozoa</taxon>
        <taxon>Mollusca</taxon>
        <taxon>Bivalvia</taxon>
        <taxon>Autobranchia</taxon>
        <taxon>Heteroconchia</taxon>
        <taxon>Euheterodonta</taxon>
        <taxon>Imparidentia</taxon>
        <taxon>Neoheterodontei</taxon>
        <taxon>Myida</taxon>
        <taxon>Dreissenoidea</taxon>
        <taxon>Dreissenidae</taxon>
        <taxon>Dreissena</taxon>
    </lineage>
</organism>
<dbReference type="AlphaFoldDB" id="A0A9D4BJ99"/>
<gene>
    <name evidence="1" type="ORF">DPMN_085275</name>
</gene>
<dbReference type="EMBL" id="JAIWYP010000016">
    <property type="protein sequence ID" value="KAH3697765.1"/>
    <property type="molecule type" value="Genomic_DNA"/>
</dbReference>
<evidence type="ECO:0000313" key="2">
    <source>
        <dbReference type="Proteomes" id="UP000828390"/>
    </source>
</evidence>
<accession>A0A9D4BJ99</accession>